<dbReference type="EMBL" id="JBHSWJ010000002">
    <property type="protein sequence ID" value="MFC6714480.1"/>
    <property type="molecule type" value="Genomic_DNA"/>
</dbReference>
<evidence type="ECO:0000313" key="3">
    <source>
        <dbReference type="Proteomes" id="UP001596356"/>
    </source>
</evidence>
<dbReference type="PANTHER" id="PTHR14911:SF13">
    <property type="entry name" value="TRNA (GUANINE(6)-N2)-METHYLTRANSFERASE THUMP3"/>
    <property type="match status" value="1"/>
</dbReference>
<dbReference type="Gene3D" id="3.40.50.150">
    <property type="entry name" value="Vaccinia Virus protein VP39"/>
    <property type="match status" value="1"/>
</dbReference>
<dbReference type="Pfam" id="PF01170">
    <property type="entry name" value="UPF0020"/>
    <property type="match status" value="1"/>
</dbReference>
<comment type="caution">
    <text evidence="2">The sequence shown here is derived from an EMBL/GenBank/DDBJ whole genome shotgun (WGS) entry which is preliminary data.</text>
</comment>
<dbReference type="RefSeq" id="WP_377822915.1">
    <property type="nucleotide sequence ID" value="NZ_JBHSWJ010000002.1"/>
</dbReference>
<reference evidence="3" key="1">
    <citation type="journal article" date="2019" name="Int. J. Syst. Evol. Microbiol.">
        <title>The Global Catalogue of Microorganisms (GCM) 10K type strain sequencing project: providing services to taxonomists for standard genome sequencing and annotation.</title>
        <authorList>
            <consortium name="The Broad Institute Genomics Platform"/>
            <consortium name="The Broad Institute Genome Sequencing Center for Infectious Disease"/>
            <person name="Wu L."/>
            <person name="Ma J."/>
        </authorList>
    </citation>
    <scope>NUCLEOTIDE SEQUENCE [LARGE SCALE GENOMIC DNA]</scope>
    <source>
        <strain evidence="3">NBRC 106593</strain>
    </source>
</reference>
<dbReference type="SUPFAM" id="SSF53335">
    <property type="entry name" value="S-adenosyl-L-methionine-dependent methyltransferases"/>
    <property type="match status" value="1"/>
</dbReference>
<dbReference type="PANTHER" id="PTHR14911">
    <property type="entry name" value="THUMP DOMAIN-CONTAINING"/>
    <property type="match status" value="1"/>
</dbReference>
<evidence type="ECO:0000313" key="2">
    <source>
        <dbReference type="EMBL" id="MFC6714480.1"/>
    </source>
</evidence>
<dbReference type="GO" id="GO:0032259">
    <property type="term" value="P:methylation"/>
    <property type="evidence" value="ECO:0007669"/>
    <property type="project" value="UniProtKB-KW"/>
</dbReference>
<organism evidence="2 3">
    <name type="scientific">Branchiibius cervicis</name>
    <dbReference type="NCBI Taxonomy" id="908252"/>
    <lineage>
        <taxon>Bacteria</taxon>
        <taxon>Bacillati</taxon>
        <taxon>Actinomycetota</taxon>
        <taxon>Actinomycetes</taxon>
        <taxon>Micrococcales</taxon>
        <taxon>Dermacoccaceae</taxon>
        <taxon>Branchiibius</taxon>
    </lineage>
</organism>
<dbReference type="InterPro" id="IPR029063">
    <property type="entry name" value="SAM-dependent_MTases_sf"/>
</dbReference>
<keyword evidence="2" id="KW-0489">Methyltransferase</keyword>
<feature type="domain" description="Ribosomal RNA large subunit methyltransferase K/L-like methyltransferase" evidence="1">
    <location>
        <begin position="122"/>
        <end position="240"/>
    </location>
</feature>
<name>A0ABW2AVH6_9MICO</name>
<dbReference type="GO" id="GO:0008168">
    <property type="term" value="F:methyltransferase activity"/>
    <property type="evidence" value="ECO:0007669"/>
    <property type="project" value="UniProtKB-KW"/>
</dbReference>
<gene>
    <name evidence="2" type="ORF">ACFQBT_11890</name>
</gene>
<accession>A0ABW2AVH6</accession>
<sequence length="322" mass="34855">MSDYLVLVSPSANRVYAADAPRLMAAETEQVLGVPATVTELAGVAYVGCAAAAADIPALSGLSGALAVFEHEGDLLRPIPLQRSEIYPDDLVTIQKYQGKTNESWTRLCLNVTNAHVTTKGPRRTVLDPMCGRGTTLNTALLLGYNAVGVDIDKRDFEAYELFIKTWLRSHRLKHTIATSHRGTRLDLETACDKDAFTAGNTQKITYLRTDTTALDGFVPKASVDLIVTDTPYGVLHGSHAGRDLSRGPLELLDAALPGWLRTLKTGGAVGLSYNRHVAPTDDLAQLLDGHGLQVVVRDTFRHRVDASIDRDLMVGVRAGRN</sequence>
<keyword evidence="3" id="KW-1185">Reference proteome</keyword>
<evidence type="ECO:0000259" key="1">
    <source>
        <dbReference type="Pfam" id="PF01170"/>
    </source>
</evidence>
<proteinExistence type="predicted"/>
<dbReference type="InterPro" id="IPR000241">
    <property type="entry name" value="RlmKL-like_Mtase"/>
</dbReference>
<keyword evidence="2" id="KW-0808">Transferase</keyword>
<dbReference type="Proteomes" id="UP001596356">
    <property type="component" value="Unassembled WGS sequence"/>
</dbReference>
<protein>
    <submittedName>
        <fullName evidence="2">TRM11 family SAM-dependent methyltransferase</fullName>
    </submittedName>
</protein>